<proteinExistence type="predicted"/>
<keyword evidence="6" id="KW-1185">Reference proteome</keyword>
<dbReference type="Gene3D" id="1.10.565.10">
    <property type="entry name" value="Retinoid X Receptor"/>
    <property type="match status" value="1"/>
</dbReference>
<keyword evidence="2" id="KW-0804">Transcription</keyword>
<dbReference type="Proteomes" id="UP001152320">
    <property type="component" value="Chromosome 13"/>
</dbReference>
<feature type="domain" description="NR LBD" evidence="4">
    <location>
        <begin position="100"/>
        <end position="328"/>
    </location>
</feature>
<organism evidence="5 6">
    <name type="scientific">Holothuria leucospilota</name>
    <name type="common">Black long sea cucumber</name>
    <name type="synonym">Mertensiothuria leucospilota</name>
    <dbReference type="NCBI Taxonomy" id="206669"/>
    <lineage>
        <taxon>Eukaryota</taxon>
        <taxon>Metazoa</taxon>
        <taxon>Echinodermata</taxon>
        <taxon>Eleutherozoa</taxon>
        <taxon>Echinozoa</taxon>
        <taxon>Holothuroidea</taxon>
        <taxon>Aspidochirotacea</taxon>
        <taxon>Aspidochirotida</taxon>
        <taxon>Holothuriidae</taxon>
        <taxon>Holothuria</taxon>
    </lineage>
</organism>
<accession>A0A9Q1BPH5</accession>
<dbReference type="InterPro" id="IPR001723">
    <property type="entry name" value="Nuclear_hrmn_rcpt"/>
</dbReference>
<reference evidence="5" key="1">
    <citation type="submission" date="2021-10" db="EMBL/GenBank/DDBJ databases">
        <title>Tropical sea cucumber genome reveals ecological adaptation and Cuvierian tubules defense mechanism.</title>
        <authorList>
            <person name="Chen T."/>
        </authorList>
    </citation>
    <scope>NUCLEOTIDE SEQUENCE</scope>
    <source>
        <strain evidence="5">Nanhai2018</strain>
        <tissue evidence="5">Muscle</tissue>
    </source>
</reference>
<dbReference type="PRINTS" id="PR00398">
    <property type="entry name" value="STRDHORMONER"/>
</dbReference>
<dbReference type="SUPFAM" id="SSF48508">
    <property type="entry name" value="Nuclear receptor ligand-binding domain"/>
    <property type="match status" value="1"/>
</dbReference>
<dbReference type="SMART" id="SM00430">
    <property type="entry name" value="HOLI"/>
    <property type="match status" value="1"/>
</dbReference>
<dbReference type="InterPro" id="IPR035500">
    <property type="entry name" value="NHR-like_dom_sf"/>
</dbReference>
<dbReference type="InterPro" id="IPR050274">
    <property type="entry name" value="Nuclear_hormone_rcpt_NR2"/>
</dbReference>
<evidence type="ECO:0000256" key="3">
    <source>
        <dbReference type="ARBA" id="ARBA00023170"/>
    </source>
</evidence>
<comment type="caution">
    <text evidence="5">The sequence shown here is derived from an EMBL/GenBank/DDBJ whole genome shotgun (WGS) entry which is preliminary data.</text>
</comment>
<sequence>MMSRSAFQAVPLRHAFITHPNALAATAFAHSPLAASHLHGSGFMGGMVPGFKAGSLPGDGIQSVPPHVCRPDLDNTLGKGGGLHQKLPALPLPFQTSPAGESSRIQIFPWSSRAGQLPGSFPHLGIPSRAPSNLTTIEDTATNILIHSLKSTKAVEPFRLLDSSDRLILLNECWGELFLLHAAYWPAVDFCALLSHSNLRLDDELVSQIDEKEPKKRKSEVVDDIQEVTVRLRTLNLSTHEFAFLEAVILFKSDTKNAVREKNTVEYYRDQAQVVLAQYENIIHPESPARFGKLLLTMPALKRVSRDHLEDLFFKKTIGSVSVEKIVE</sequence>
<dbReference type="PROSITE" id="PS51843">
    <property type="entry name" value="NR_LBD"/>
    <property type="match status" value="1"/>
</dbReference>
<name>A0A9Q1BPH5_HOLLE</name>
<evidence type="ECO:0000256" key="1">
    <source>
        <dbReference type="ARBA" id="ARBA00023015"/>
    </source>
</evidence>
<gene>
    <name evidence="5" type="ORF">HOLleu_26576</name>
</gene>
<evidence type="ECO:0000256" key="2">
    <source>
        <dbReference type="ARBA" id="ARBA00023163"/>
    </source>
</evidence>
<evidence type="ECO:0000259" key="4">
    <source>
        <dbReference type="PROSITE" id="PS51843"/>
    </source>
</evidence>
<keyword evidence="3" id="KW-0675">Receptor</keyword>
<evidence type="ECO:0000313" key="6">
    <source>
        <dbReference type="Proteomes" id="UP001152320"/>
    </source>
</evidence>
<dbReference type="PANTHER" id="PTHR24083">
    <property type="entry name" value="NUCLEAR HORMONE RECEPTOR"/>
    <property type="match status" value="1"/>
</dbReference>
<dbReference type="OrthoDB" id="5771769at2759"/>
<evidence type="ECO:0000313" key="5">
    <source>
        <dbReference type="EMBL" id="KAJ8030230.1"/>
    </source>
</evidence>
<dbReference type="Pfam" id="PF00104">
    <property type="entry name" value="Hormone_recep"/>
    <property type="match status" value="1"/>
</dbReference>
<protein>
    <submittedName>
        <fullName evidence="5">Photoreceptor-specific nuclear receptor</fullName>
    </submittedName>
</protein>
<dbReference type="InterPro" id="IPR000536">
    <property type="entry name" value="Nucl_hrmn_rcpt_lig-bd"/>
</dbReference>
<dbReference type="EMBL" id="JAIZAY010000013">
    <property type="protein sequence ID" value="KAJ8030230.1"/>
    <property type="molecule type" value="Genomic_DNA"/>
</dbReference>
<keyword evidence="1" id="KW-0805">Transcription regulation</keyword>
<dbReference type="AlphaFoldDB" id="A0A9Q1BPH5"/>